<accession>A0A5B0WLB6</accession>
<gene>
    <name evidence="2" type="ORF">AM629_07735</name>
    <name evidence="1" type="ORF">F0L16_12590</name>
</gene>
<proteinExistence type="predicted"/>
<comment type="caution">
    <text evidence="1">The sequence shown here is derived from an EMBL/GenBank/DDBJ whole genome shotgun (WGS) entry which is preliminary data.</text>
</comment>
<dbReference type="AlphaFoldDB" id="A0A5B0WLB6"/>
<dbReference type="InterPro" id="IPR006530">
    <property type="entry name" value="YD"/>
</dbReference>
<dbReference type="Gene3D" id="2.180.10.10">
    <property type="entry name" value="RHS repeat-associated core"/>
    <property type="match status" value="1"/>
</dbReference>
<dbReference type="EMBL" id="VTUW01000022">
    <property type="protein sequence ID" value="KAA1187626.1"/>
    <property type="molecule type" value="Genomic_DNA"/>
</dbReference>
<sequence>MKVIDPKLYQHTPTVKVHDNRGLTVSVIGFHRITHHQYDVRGYLNQSIDTPPYDARQNDSTIKPNFLWQYDLTGSPLSTESIDAGRTVILNDIEGRPVLTVTATGTIQTRQYESSSLPGRLLSITEQEPKEKKPHIIERLIWASGTEPEKNHNLAGQCVRHYNAAGVTRPESLSLTGSVLSQSQQLLIDDQQANWTGDNEIIWQNILTSEVYTTQSNWDATGALLTQTDAEGNIQRLAYDVAGQLKSSWLTQQGHSEQIIVKFLTYSAAGQKLREEYGNSEIIEHSYEPETQRLICIKTQRPSDI</sequence>
<dbReference type="OrthoDB" id="8596416at2"/>
<keyword evidence="3" id="KW-1185">Reference proteome</keyword>
<name>A0A5B0WLB6_9GAMM</name>
<dbReference type="EMBL" id="LJCS01000015">
    <property type="protein sequence ID" value="KOY62556.1"/>
    <property type="molecule type" value="Genomic_DNA"/>
</dbReference>
<protein>
    <submittedName>
        <fullName evidence="1">RHS repeat protein</fullName>
    </submittedName>
</protein>
<evidence type="ECO:0000313" key="3">
    <source>
        <dbReference type="Proteomes" id="UP000037727"/>
    </source>
</evidence>
<reference evidence="2 3" key="1">
    <citation type="submission" date="2015-09" db="EMBL/GenBank/DDBJ databases">
        <title>Draft genome sequence and assembly of Photorhabdus sp. VMG, a bacterial symbiont associated with Heterorhabditis zealandica.</title>
        <authorList>
            <person name="Naidoo S."/>
            <person name="Featherston J."/>
            <person name="Mothupi B."/>
            <person name="Gray V.M."/>
        </authorList>
    </citation>
    <scope>NUCLEOTIDE SEQUENCE [LARGE SCALE GENOMIC DNA]</scope>
    <source>
        <strain evidence="2 3">VMG</strain>
    </source>
</reference>
<dbReference type="Pfam" id="PF05593">
    <property type="entry name" value="RHS_repeat"/>
    <property type="match status" value="1"/>
</dbReference>
<dbReference type="NCBIfam" id="TIGR01643">
    <property type="entry name" value="YD_repeat_2x"/>
    <property type="match status" value="1"/>
</dbReference>
<dbReference type="Proteomes" id="UP000037727">
    <property type="component" value="Unassembled WGS sequence"/>
</dbReference>
<dbReference type="STRING" id="880156.AM629_07735"/>
<evidence type="ECO:0000313" key="4">
    <source>
        <dbReference type="Proteomes" id="UP000322184"/>
    </source>
</evidence>
<dbReference type="Proteomes" id="UP000322184">
    <property type="component" value="Unassembled WGS sequence"/>
</dbReference>
<organism evidence="1 4">
    <name type="scientific">Photorhabdus heterorhabditis</name>
    <dbReference type="NCBI Taxonomy" id="880156"/>
    <lineage>
        <taxon>Bacteria</taxon>
        <taxon>Pseudomonadati</taxon>
        <taxon>Pseudomonadota</taxon>
        <taxon>Gammaproteobacteria</taxon>
        <taxon>Enterobacterales</taxon>
        <taxon>Morganellaceae</taxon>
        <taxon>Photorhabdus</taxon>
    </lineage>
</organism>
<dbReference type="RefSeq" id="WP_054477713.1">
    <property type="nucleotide sequence ID" value="NZ_CAWMRL010000015.1"/>
</dbReference>
<reference evidence="1 4" key="2">
    <citation type="submission" date="2019-09" db="EMBL/GenBank/DDBJ databases">
        <title>Whole genome sequence of Photorhabdus heterorhabditis strain ETL (Enterobacteriales: Enterobacteriaceae) a bacterial symbiont of Heterorhabditis zealandica strain ETL (Rhabditida: Heterorhabditidae).</title>
        <authorList>
            <person name="Lulamba T.E."/>
            <person name="Serepa-Dlamini M.H."/>
        </authorList>
    </citation>
    <scope>NUCLEOTIDE SEQUENCE [LARGE SCALE GENOMIC DNA]</scope>
    <source>
        <strain evidence="1 4">ETL</strain>
    </source>
</reference>
<dbReference type="InterPro" id="IPR031325">
    <property type="entry name" value="RHS_repeat"/>
</dbReference>
<evidence type="ECO:0000313" key="1">
    <source>
        <dbReference type="EMBL" id="KAA1187626.1"/>
    </source>
</evidence>
<evidence type="ECO:0000313" key="2">
    <source>
        <dbReference type="EMBL" id="KOY62556.1"/>
    </source>
</evidence>